<dbReference type="InterPro" id="IPR000782">
    <property type="entry name" value="FAS1_domain"/>
</dbReference>
<dbReference type="SUPFAM" id="SSF82153">
    <property type="entry name" value="FAS1 domain"/>
    <property type="match status" value="1"/>
</dbReference>
<dbReference type="InterPro" id="IPR036378">
    <property type="entry name" value="FAS1_dom_sf"/>
</dbReference>
<sequence length="175" mass="20300">MKRRDLILFIGIIVASIIGSKAFAEPVRKPKSNEIESKELERIINTIKNNPEFSSFYEALKNSELAKEMAKLDKMTLLIPTNRAIQLLPTDVWENFMDEENKTALIQLLSYHVIPKRLNFDDLTRKNELRTINNQSVALSNNEELKIENAVIEEKKEETKEAIVYKLDRLIMPLK</sequence>
<evidence type="ECO:0000313" key="3">
    <source>
        <dbReference type="Proteomes" id="UP000008720"/>
    </source>
</evidence>
<accession>E4TQU1</accession>
<dbReference type="SMART" id="SM00554">
    <property type="entry name" value="FAS1"/>
    <property type="match status" value="1"/>
</dbReference>
<reference evidence="2 3" key="1">
    <citation type="journal article" date="2011" name="Stand. Genomic Sci.">
        <title>Complete genome sequence of Marivirga tractuosa type strain (H-43).</title>
        <authorList>
            <person name="Pagani I."/>
            <person name="Chertkov O."/>
            <person name="Lapidus A."/>
            <person name="Lucas S."/>
            <person name="Del Rio T.G."/>
            <person name="Tice H."/>
            <person name="Copeland A."/>
            <person name="Cheng J.F."/>
            <person name="Nolan M."/>
            <person name="Saunders E."/>
            <person name="Pitluck S."/>
            <person name="Held B."/>
            <person name="Goodwin L."/>
            <person name="Liolios K."/>
            <person name="Ovchinikova G."/>
            <person name="Ivanova N."/>
            <person name="Mavromatis K."/>
            <person name="Pati A."/>
            <person name="Chen A."/>
            <person name="Palaniappan K."/>
            <person name="Land M."/>
            <person name="Hauser L."/>
            <person name="Jeffries C.D."/>
            <person name="Detter J.C."/>
            <person name="Han C."/>
            <person name="Tapia R."/>
            <person name="Ngatchou-Djao O.D."/>
            <person name="Rohde M."/>
            <person name="Goker M."/>
            <person name="Spring S."/>
            <person name="Sikorski J."/>
            <person name="Woyke T."/>
            <person name="Bristow J."/>
            <person name="Eisen J.A."/>
            <person name="Markowitz V."/>
            <person name="Hugenholtz P."/>
            <person name="Klenk H.P."/>
            <person name="Kyrpides N.C."/>
        </authorList>
    </citation>
    <scope>NUCLEOTIDE SEQUENCE [LARGE SCALE GENOMIC DNA]</scope>
    <source>
        <strain evidence="3">ATCC 23168 / DSM 4126 / NBRC 15989 / NCIMB 1408 / VKM B-1430 / H-43</strain>
    </source>
</reference>
<dbReference type="EMBL" id="CP002349">
    <property type="protein sequence ID" value="ADR21641.1"/>
    <property type="molecule type" value="Genomic_DNA"/>
</dbReference>
<dbReference type="eggNOG" id="COG2335">
    <property type="taxonomic scope" value="Bacteria"/>
</dbReference>
<dbReference type="PANTHER" id="PTHR10900:SF77">
    <property type="entry name" value="FI19380P1"/>
    <property type="match status" value="1"/>
</dbReference>
<feature type="domain" description="FAS1" evidence="1">
    <location>
        <begin position="40"/>
        <end position="171"/>
    </location>
</feature>
<dbReference type="Pfam" id="PF02469">
    <property type="entry name" value="Fasciclin"/>
    <property type="match status" value="1"/>
</dbReference>
<evidence type="ECO:0000313" key="2">
    <source>
        <dbReference type="EMBL" id="ADR21641.1"/>
    </source>
</evidence>
<dbReference type="Gene3D" id="2.30.180.10">
    <property type="entry name" value="FAS1 domain"/>
    <property type="match status" value="1"/>
</dbReference>
<dbReference type="Proteomes" id="UP000008720">
    <property type="component" value="Chromosome"/>
</dbReference>
<dbReference type="InterPro" id="IPR050904">
    <property type="entry name" value="Adhesion/Biosynth-related"/>
</dbReference>
<dbReference type="GO" id="GO:0005615">
    <property type="term" value="C:extracellular space"/>
    <property type="evidence" value="ECO:0007669"/>
    <property type="project" value="TreeGrafter"/>
</dbReference>
<dbReference type="RefSeq" id="WP_013453788.1">
    <property type="nucleotide sequence ID" value="NC_014759.1"/>
</dbReference>
<dbReference type="PANTHER" id="PTHR10900">
    <property type="entry name" value="PERIOSTIN-RELATED"/>
    <property type="match status" value="1"/>
</dbReference>
<proteinExistence type="predicted"/>
<gene>
    <name evidence="2" type="ordered locus">Ftrac_1653</name>
</gene>
<dbReference type="PROSITE" id="PS50213">
    <property type="entry name" value="FAS1"/>
    <property type="match status" value="1"/>
</dbReference>
<dbReference type="HOGENOM" id="CLU_1530766_0_0_10"/>
<dbReference type="STRING" id="643867.Ftrac_1653"/>
<protein>
    <submittedName>
        <fullName evidence="2">Beta-Ig-H3/fasciclin</fullName>
    </submittedName>
</protein>
<dbReference type="KEGG" id="mtt:Ftrac_1653"/>
<dbReference type="AlphaFoldDB" id="E4TQU1"/>
<evidence type="ECO:0000259" key="1">
    <source>
        <dbReference type="PROSITE" id="PS50213"/>
    </source>
</evidence>
<name>E4TQU1_MARTH</name>
<keyword evidence="3" id="KW-1185">Reference proteome</keyword>
<organism evidence="2 3">
    <name type="scientific">Marivirga tractuosa (strain ATCC 23168 / DSM 4126 / NBRC 15989 / NCIMB 1408 / VKM B-1430 / H-43)</name>
    <name type="common">Microscilla tractuosa</name>
    <name type="synonym">Flexibacter tractuosus</name>
    <dbReference type="NCBI Taxonomy" id="643867"/>
    <lineage>
        <taxon>Bacteria</taxon>
        <taxon>Pseudomonadati</taxon>
        <taxon>Bacteroidota</taxon>
        <taxon>Cytophagia</taxon>
        <taxon>Cytophagales</taxon>
        <taxon>Marivirgaceae</taxon>
        <taxon>Marivirga</taxon>
    </lineage>
</organism>
<dbReference type="OrthoDB" id="1119934at2"/>